<feature type="compositionally biased region" description="Low complexity" evidence="4">
    <location>
        <begin position="650"/>
        <end position="662"/>
    </location>
</feature>
<dbReference type="GO" id="GO:0044380">
    <property type="term" value="P:protein localization to cytoskeleton"/>
    <property type="evidence" value="ECO:0007669"/>
    <property type="project" value="TreeGrafter"/>
</dbReference>
<feature type="compositionally biased region" description="Polar residues" evidence="4">
    <location>
        <begin position="1145"/>
        <end position="1186"/>
    </location>
</feature>
<feature type="domain" description="Scaffolding anchor of CK1" evidence="5">
    <location>
        <begin position="15"/>
        <end position="282"/>
    </location>
</feature>
<feature type="region of interest" description="Disordered" evidence="4">
    <location>
        <begin position="578"/>
        <end position="602"/>
    </location>
</feature>
<proteinExistence type="inferred from homology"/>
<name>A0A674ARE5_SALTR</name>
<feature type="compositionally biased region" description="Polar residues" evidence="4">
    <location>
        <begin position="1415"/>
        <end position="1444"/>
    </location>
</feature>
<evidence type="ECO:0000313" key="7">
    <source>
        <dbReference type="Proteomes" id="UP000472277"/>
    </source>
</evidence>
<organism evidence="6 7">
    <name type="scientific">Salmo trutta</name>
    <name type="common">Brown trout</name>
    <dbReference type="NCBI Taxonomy" id="8032"/>
    <lineage>
        <taxon>Eukaryota</taxon>
        <taxon>Metazoa</taxon>
        <taxon>Chordata</taxon>
        <taxon>Craniata</taxon>
        <taxon>Vertebrata</taxon>
        <taxon>Euteleostomi</taxon>
        <taxon>Actinopterygii</taxon>
        <taxon>Neopterygii</taxon>
        <taxon>Teleostei</taxon>
        <taxon>Protacanthopterygii</taxon>
        <taxon>Salmoniformes</taxon>
        <taxon>Salmonidae</taxon>
        <taxon>Salmoninae</taxon>
        <taxon>Salmo</taxon>
    </lineage>
</organism>
<dbReference type="Pfam" id="PF07894">
    <property type="entry name" value="SACK1"/>
    <property type="match status" value="1"/>
</dbReference>
<feature type="compositionally biased region" description="Basic and acidic residues" evidence="4">
    <location>
        <begin position="1605"/>
        <end position="1624"/>
    </location>
</feature>
<dbReference type="GO" id="GO:0030335">
    <property type="term" value="P:positive regulation of cell migration"/>
    <property type="evidence" value="ECO:0007669"/>
    <property type="project" value="TreeGrafter"/>
</dbReference>
<feature type="compositionally biased region" description="Polar residues" evidence="4">
    <location>
        <begin position="1100"/>
        <end position="1123"/>
    </location>
</feature>
<dbReference type="FunFam" id="3.30.870.10:FF:000004">
    <property type="entry name" value="protein FAM83H isoform X2"/>
    <property type="match status" value="1"/>
</dbReference>
<evidence type="ECO:0000313" key="6">
    <source>
        <dbReference type="Ensembl" id="ENSSTUP00000061422.1"/>
    </source>
</evidence>
<dbReference type="PANTHER" id="PTHR16181:SF16">
    <property type="entry name" value="FAMILY WITH SEQUENCE SIMILARITY 83 MEMBER HA"/>
    <property type="match status" value="1"/>
</dbReference>
<feature type="compositionally biased region" description="Low complexity" evidence="4">
    <location>
        <begin position="1337"/>
        <end position="1378"/>
    </location>
</feature>
<keyword evidence="3" id="KW-0963">Cytoplasm</keyword>
<feature type="compositionally biased region" description="Polar residues" evidence="4">
    <location>
        <begin position="1225"/>
        <end position="1278"/>
    </location>
</feature>
<gene>
    <name evidence="6" type="primary">fam83ha</name>
</gene>
<dbReference type="GO" id="GO:0005737">
    <property type="term" value="C:cytoplasm"/>
    <property type="evidence" value="ECO:0007669"/>
    <property type="project" value="UniProtKB-SubCell"/>
</dbReference>
<dbReference type="GO" id="GO:0007165">
    <property type="term" value="P:signal transduction"/>
    <property type="evidence" value="ECO:0007669"/>
    <property type="project" value="TreeGrafter"/>
</dbReference>
<reference evidence="6" key="2">
    <citation type="submission" date="2025-09" db="UniProtKB">
        <authorList>
            <consortium name="Ensembl"/>
        </authorList>
    </citation>
    <scope>IDENTIFICATION</scope>
</reference>
<reference evidence="6" key="1">
    <citation type="submission" date="2025-08" db="UniProtKB">
        <authorList>
            <consortium name="Ensembl"/>
        </authorList>
    </citation>
    <scope>IDENTIFICATION</scope>
</reference>
<feature type="compositionally biased region" description="Basic and acidic residues" evidence="4">
    <location>
        <begin position="663"/>
        <end position="681"/>
    </location>
</feature>
<feature type="compositionally biased region" description="Polar residues" evidence="4">
    <location>
        <begin position="1452"/>
        <end position="1466"/>
    </location>
</feature>
<dbReference type="Gene3D" id="3.30.870.10">
    <property type="entry name" value="Endonuclease Chain A"/>
    <property type="match status" value="1"/>
</dbReference>
<dbReference type="GO" id="GO:0019901">
    <property type="term" value="F:protein kinase binding"/>
    <property type="evidence" value="ECO:0007669"/>
    <property type="project" value="TreeGrafter"/>
</dbReference>
<evidence type="ECO:0000256" key="2">
    <source>
        <dbReference type="ARBA" id="ARBA00006937"/>
    </source>
</evidence>
<dbReference type="InterPro" id="IPR050944">
    <property type="entry name" value="FAM83"/>
</dbReference>
<dbReference type="SUPFAM" id="SSF56024">
    <property type="entry name" value="Phospholipase D/nuclease"/>
    <property type="match status" value="1"/>
</dbReference>
<dbReference type="PANTHER" id="PTHR16181">
    <property type="entry name" value="PROTEIN FAM83A-RELATED"/>
    <property type="match status" value="1"/>
</dbReference>
<dbReference type="GeneTree" id="ENSGT00940000159342"/>
<dbReference type="GO" id="GO:0045095">
    <property type="term" value="C:keratin filament"/>
    <property type="evidence" value="ECO:0007669"/>
    <property type="project" value="TreeGrafter"/>
</dbReference>
<dbReference type="GO" id="GO:0045104">
    <property type="term" value="P:intermediate filament cytoskeleton organization"/>
    <property type="evidence" value="ECO:0007669"/>
    <property type="project" value="TreeGrafter"/>
</dbReference>
<feature type="compositionally biased region" description="Low complexity" evidence="4">
    <location>
        <begin position="1312"/>
        <end position="1323"/>
    </location>
</feature>
<feature type="compositionally biased region" description="Polar residues" evidence="4">
    <location>
        <begin position="1200"/>
        <end position="1214"/>
    </location>
</feature>
<feature type="region of interest" description="Disordered" evidence="4">
    <location>
        <begin position="505"/>
        <end position="529"/>
    </location>
</feature>
<dbReference type="Proteomes" id="UP000472277">
    <property type="component" value="Chromosome 5"/>
</dbReference>
<feature type="compositionally biased region" description="Polar residues" evidence="4">
    <location>
        <begin position="1557"/>
        <end position="1575"/>
    </location>
</feature>
<accession>A0A674ARE5</accession>
<evidence type="ECO:0000256" key="4">
    <source>
        <dbReference type="SAM" id="MobiDB-lite"/>
    </source>
</evidence>
<feature type="compositionally biased region" description="Polar residues" evidence="4">
    <location>
        <begin position="507"/>
        <end position="529"/>
    </location>
</feature>
<comment type="subcellular location">
    <subcellularLocation>
        <location evidence="1">Cytoplasm</location>
    </subcellularLocation>
</comment>
<feature type="compositionally biased region" description="Low complexity" evidence="4">
    <location>
        <begin position="969"/>
        <end position="985"/>
    </location>
</feature>
<keyword evidence="7" id="KW-1185">Reference proteome</keyword>
<dbReference type="Ensembl" id="ENSSTUT00000064798.1">
    <property type="protein sequence ID" value="ENSSTUP00000061422.1"/>
    <property type="gene ID" value="ENSSTUG00000026644.1"/>
</dbReference>
<feature type="region of interest" description="Disordered" evidence="4">
    <location>
        <begin position="889"/>
        <end position="993"/>
    </location>
</feature>
<protein>
    <submittedName>
        <fullName evidence="6">Protein FAM83H-like</fullName>
    </submittedName>
</protein>
<feature type="compositionally biased region" description="Low complexity" evidence="4">
    <location>
        <begin position="946"/>
        <end position="957"/>
    </location>
</feature>
<feature type="region of interest" description="Disordered" evidence="4">
    <location>
        <begin position="646"/>
        <end position="681"/>
    </location>
</feature>
<feature type="compositionally biased region" description="Basic and acidic residues" evidence="4">
    <location>
        <begin position="1478"/>
        <end position="1492"/>
    </location>
</feature>
<feature type="compositionally biased region" description="Basic and acidic residues" evidence="4">
    <location>
        <begin position="1500"/>
        <end position="1512"/>
    </location>
</feature>
<comment type="similarity">
    <text evidence="2">Belongs to the FAM83 family.</text>
</comment>
<evidence type="ECO:0000259" key="5">
    <source>
        <dbReference type="Pfam" id="PF07894"/>
    </source>
</evidence>
<evidence type="ECO:0000256" key="3">
    <source>
        <dbReference type="ARBA" id="ARBA00022490"/>
    </source>
</evidence>
<feature type="compositionally biased region" description="Polar residues" evidence="4">
    <location>
        <begin position="907"/>
        <end position="936"/>
    </location>
</feature>
<feature type="compositionally biased region" description="Polar residues" evidence="4">
    <location>
        <begin position="1533"/>
        <end position="1548"/>
    </location>
</feature>
<feature type="compositionally biased region" description="Polar residues" evidence="4">
    <location>
        <begin position="827"/>
        <end position="841"/>
    </location>
</feature>
<evidence type="ECO:0000256" key="1">
    <source>
        <dbReference type="ARBA" id="ARBA00004496"/>
    </source>
</evidence>
<sequence>MAHRSQCSSAGDDLLDPNYVPLHYREEYRLAIDALVEDDLEGYYEFLQSADVVDFLSRQEIEHIKCTVKVPYQSTQPELPYVESGGDGSSDTYWPVHSDLDAPGLDLGWPEQHRFMGPTEVTTLVNPSEPDMPSIKVQARRLIKNAQQVIAVVMDTFTDVDIFADILDAAMRNVAVYIILDEQNAHHFTSMASNCRVNLENIQFMRVRTVSGVTYHCRSGKTFKGQMMDRFLLTDCRAVLSGNYSFMWSFEKLHRCMAHLFLGQLVTTFDEEFRILFAQSQPLVPENVLVLMPHYSSLSDSQYSSDRTLLFRDPRKFLPIESSRPVEWARHSSDDRMDMVQKMMPPGRCEPVHSSLEQGPLDMYSNKYSSQQFQLEQQSFMAQGHPMMQSNTMEFADSKRHSIAEGTYARHSSSQFMQHQAIHSFEGDMATQNRKIHREQHHYQRTGLEPGYSDYDQFRDQGYPLMDQYSESGYPHGIAIEPRDNYDPVLNYLSSSNLAVELGHGSNKLSSPFSQSNPKRLSTGQPHACQTSLTQQNPFEQKSFFVRSGSDCKTQDPSAKQGMRDWRISSYLSAYDDAGEEDIPQPMGNDPFQEPLNPSQGKLFAPLVSDPRFSAKELPKIPGLRFNKPICPEHSRTLDILVSLATDARTTQTPPSESSSTTEGDKSEEMDVKEPKREESFRRRFNPVIQRTSRLRSSLIFSSQLEQHISQEQKCNSGQDCEETANEEDDQSRLSLTAQVLGKRRSITRDPFVWRLKSAIVDNSTIESLKSEDITTDSGDKELTKYLPVSTDKVSSLEQPNPAREEQTKTVQSAHPSKPAQVEKPKTIQSAHQASSLSNKSYIDMNDPDSRLFFFKELAAKRKAAKAAESESGAEKAPVKPVTTFDLKIKEPVTRIEPNLPIATLNPADTSTNKPAPADTSTNKPAPADTSSNKPAPSTEAPPNPSDTSTKKPTTSTEAPLYPADTSIKKTATSTEASSETLETSPVLQENKTSMAKCGSLLDVKEHHSKNKEQQDLQLPKSDSKTFLRDKLSCVDGLLRVSTDTEKIELKNSRNQSVSKVNPGDTSTFLKSTSKECTFNIAPKDFSVYKLSPKKPKSFNPASNELNPSLPLTLTEASSSSYPTPKRLSSTSLTSSKNAAKELSSALTPTFKKPSSSIPMSNQPLPSSKPITVESNIPLSPTQSEPGVSHKQDKTDSKESLSPTTMQSCSSSIPATEFIPPPNPTQTESSFLPKSTLVGSISPTPMESNTSPKPSTKESLSTIATTELRSSSPKTNPIKSYFSPCPGQHESVLSLKRSKTACNSSPKPATVSNDSYNSSPPSSKHVMEETNKSPILTPTKSSSPPEPTPTESSVSTNPTPRELNPLPSTTPTEPSASTDLTLTESSASSNTTPTKSHSFLTCGSGGSVVCPKPGQTKSRTSPNLTLKESCSSPNHTLTELTSPFNPVLVESVPSSNSNPTESTASLDTAPAPPIIVHNSKEDKPSKLNKEQKAGSSAASKGEKIAGDPETKSKTAPGESASHGPQSPDETKENNSTMKPESTIDQSNPISPPLKQPKVSQSHYHSSTANVFSSSNLRDDTKLLLEQISANSQSRTELTKESAVTDDAKQDEADRGVSSKEEASVRRQIGGPARTSQEREKLLQRIDSMRKGRKVFSRFEVKYPAASIGQ</sequence>
<feature type="compositionally biased region" description="Polar residues" evidence="4">
    <location>
        <begin position="1379"/>
        <end position="1401"/>
    </location>
</feature>
<dbReference type="InterPro" id="IPR012461">
    <property type="entry name" value="SACK1"/>
</dbReference>
<dbReference type="GO" id="GO:1990254">
    <property type="term" value="F:keratin filament binding"/>
    <property type="evidence" value="ECO:0007669"/>
    <property type="project" value="TreeGrafter"/>
</dbReference>
<feature type="compositionally biased region" description="Basic and acidic residues" evidence="4">
    <location>
        <begin position="1188"/>
        <end position="1199"/>
    </location>
</feature>
<feature type="region of interest" description="Disordered" evidence="4">
    <location>
        <begin position="1094"/>
        <end position="1639"/>
    </location>
</feature>
<feature type="region of interest" description="Disordered" evidence="4">
    <location>
        <begin position="788"/>
        <end position="843"/>
    </location>
</feature>
<feature type="compositionally biased region" description="Polar residues" evidence="4">
    <location>
        <begin position="1300"/>
        <end position="1311"/>
    </location>
</feature>